<evidence type="ECO:0000256" key="2">
    <source>
        <dbReference type="SAM" id="Phobius"/>
    </source>
</evidence>
<comment type="caution">
    <text evidence="3">The sequence shown here is derived from an EMBL/GenBank/DDBJ whole genome shotgun (WGS) entry which is preliminary data.</text>
</comment>
<dbReference type="AlphaFoldDB" id="A0A9P3GKR4"/>
<keyword evidence="2" id="KW-0812">Transmembrane</keyword>
<evidence type="ECO:0008006" key="5">
    <source>
        <dbReference type="Google" id="ProtNLM"/>
    </source>
</evidence>
<feature type="transmembrane region" description="Helical" evidence="2">
    <location>
        <begin position="15"/>
        <end position="35"/>
    </location>
</feature>
<sequence length="164" mass="17409">MATGPAPTPKTGGTLVTMALGTAFFVGALGTFYYAQFAAHRRDDQTWIHRHGDQVGDHSPDAPRLVTTGRGGVEPTRESAPRVPLPGNNDNRGSEGVVGGVMSAVAGRGVDPDGKVPEKPNNIQQPAPQRRNEDGSHYTKAGNYAEGYRSRPKDPNHGPEEGRS</sequence>
<name>A0A9P3GKR4_9APHY</name>
<evidence type="ECO:0000313" key="3">
    <source>
        <dbReference type="EMBL" id="GJE96556.1"/>
    </source>
</evidence>
<dbReference type="Proteomes" id="UP000703269">
    <property type="component" value="Unassembled WGS sequence"/>
</dbReference>
<dbReference type="OrthoDB" id="2787052at2759"/>
<dbReference type="EMBL" id="BPQB01000061">
    <property type="protein sequence ID" value="GJE96556.1"/>
    <property type="molecule type" value="Genomic_DNA"/>
</dbReference>
<keyword evidence="4" id="KW-1185">Reference proteome</keyword>
<organism evidence="3 4">
    <name type="scientific">Phanerochaete sordida</name>
    <dbReference type="NCBI Taxonomy" id="48140"/>
    <lineage>
        <taxon>Eukaryota</taxon>
        <taxon>Fungi</taxon>
        <taxon>Dikarya</taxon>
        <taxon>Basidiomycota</taxon>
        <taxon>Agaricomycotina</taxon>
        <taxon>Agaricomycetes</taxon>
        <taxon>Polyporales</taxon>
        <taxon>Phanerochaetaceae</taxon>
        <taxon>Phanerochaete</taxon>
    </lineage>
</organism>
<evidence type="ECO:0000256" key="1">
    <source>
        <dbReference type="SAM" id="MobiDB-lite"/>
    </source>
</evidence>
<accession>A0A9P3GKR4</accession>
<feature type="region of interest" description="Disordered" evidence="1">
    <location>
        <begin position="53"/>
        <end position="164"/>
    </location>
</feature>
<proteinExistence type="predicted"/>
<feature type="compositionally biased region" description="Low complexity" evidence="1">
    <location>
        <begin position="100"/>
        <end position="109"/>
    </location>
</feature>
<keyword evidence="2" id="KW-1133">Transmembrane helix</keyword>
<gene>
    <name evidence="3" type="ORF">PsYK624_127530</name>
</gene>
<reference evidence="3 4" key="1">
    <citation type="submission" date="2021-08" db="EMBL/GenBank/DDBJ databases">
        <title>Draft Genome Sequence of Phanerochaete sordida strain YK-624.</title>
        <authorList>
            <person name="Mori T."/>
            <person name="Dohra H."/>
            <person name="Suzuki T."/>
            <person name="Kawagishi H."/>
            <person name="Hirai H."/>
        </authorList>
    </citation>
    <scope>NUCLEOTIDE SEQUENCE [LARGE SCALE GENOMIC DNA]</scope>
    <source>
        <strain evidence="3 4">YK-624</strain>
    </source>
</reference>
<keyword evidence="2" id="KW-0472">Membrane</keyword>
<protein>
    <recommendedName>
        <fullName evidence="5">Transmembrane protein</fullName>
    </recommendedName>
</protein>
<feature type="compositionally biased region" description="Basic and acidic residues" evidence="1">
    <location>
        <begin position="148"/>
        <end position="164"/>
    </location>
</feature>
<evidence type="ECO:0000313" key="4">
    <source>
        <dbReference type="Proteomes" id="UP000703269"/>
    </source>
</evidence>